<evidence type="ECO:0000313" key="1">
    <source>
        <dbReference type="EMBL" id="KAG5443163.1"/>
    </source>
</evidence>
<accession>A0A419QHR2</accession>
<reference evidence="1 2" key="1">
    <citation type="journal article" date="2018" name="Biotechnol. Adv.">
        <title>Improved genomic resources and new bioinformatic workflow for the carcinogenic parasite Clonorchis sinensis: Biotechnological implications.</title>
        <authorList>
            <person name="Wang D."/>
            <person name="Korhonen P.K."/>
            <person name="Gasser R.B."/>
            <person name="Young N.D."/>
        </authorList>
    </citation>
    <scope>NUCLEOTIDE SEQUENCE [LARGE SCALE GENOMIC DNA]</scope>
    <source>
        <strain evidence="1">Cs-k2</strain>
    </source>
</reference>
<dbReference type="EMBL" id="NIRI02000056">
    <property type="protein sequence ID" value="KAG5443163.1"/>
    <property type="molecule type" value="Genomic_DNA"/>
</dbReference>
<keyword evidence="2" id="KW-1185">Reference proteome</keyword>
<organism evidence="1 2">
    <name type="scientific">Clonorchis sinensis</name>
    <name type="common">Chinese liver fluke</name>
    <dbReference type="NCBI Taxonomy" id="79923"/>
    <lineage>
        <taxon>Eukaryota</taxon>
        <taxon>Metazoa</taxon>
        <taxon>Spiralia</taxon>
        <taxon>Lophotrochozoa</taxon>
        <taxon>Platyhelminthes</taxon>
        <taxon>Trematoda</taxon>
        <taxon>Digenea</taxon>
        <taxon>Opisthorchiida</taxon>
        <taxon>Opisthorchiata</taxon>
        <taxon>Opisthorchiidae</taxon>
        <taxon>Clonorchis</taxon>
    </lineage>
</organism>
<dbReference type="AlphaFoldDB" id="A0A419QHR2"/>
<comment type="caution">
    <text evidence="1">The sequence shown here is derived from an EMBL/GenBank/DDBJ whole genome shotgun (WGS) entry which is preliminary data.</text>
</comment>
<gene>
    <name evidence="1" type="ORF">CSKR_108505</name>
</gene>
<sequence length="132" mass="14855">MPTIQFSIRREAKMAQWLERKFTDQKVRGSKPISASRPSLSRLGQHGSIPALGRGCQTYTYIFVHSAHLSTDLIPSCLHRRQKPEYNTICRSAQIIYDYRTVRSCPAFGTLPTDKSDSDASYSAAISSVWVT</sequence>
<dbReference type="InParanoid" id="A0A419QHR2"/>
<proteinExistence type="predicted"/>
<name>A0A419QHR2_CLOSI</name>
<evidence type="ECO:0000313" key="2">
    <source>
        <dbReference type="Proteomes" id="UP000286415"/>
    </source>
</evidence>
<protein>
    <submittedName>
        <fullName evidence="1">Uncharacterized protein</fullName>
    </submittedName>
</protein>
<reference evidence="1 2" key="2">
    <citation type="journal article" date="2021" name="Genomics">
        <title>High-quality reference genome for Clonorchis sinensis.</title>
        <authorList>
            <person name="Young N.D."/>
            <person name="Stroehlein A.J."/>
            <person name="Kinkar L."/>
            <person name="Wang T."/>
            <person name="Sohn W.M."/>
            <person name="Chang B.C.H."/>
            <person name="Kaur P."/>
            <person name="Weisz D."/>
            <person name="Dudchenko O."/>
            <person name="Aiden E.L."/>
            <person name="Korhonen P.K."/>
            <person name="Gasser R.B."/>
        </authorList>
    </citation>
    <scope>NUCLEOTIDE SEQUENCE [LARGE SCALE GENOMIC DNA]</scope>
    <source>
        <strain evidence="1">Cs-k2</strain>
    </source>
</reference>
<dbReference type="Proteomes" id="UP000286415">
    <property type="component" value="Unassembled WGS sequence"/>
</dbReference>